<comment type="subcellular location">
    <subcellularLocation>
        <location evidence="1 7">Cell membrane</location>
        <topology evidence="1 7">Multi-pass membrane protein</topology>
    </subcellularLocation>
</comment>
<feature type="transmembrane region" description="Helical" evidence="7">
    <location>
        <begin position="107"/>
        <end position="128"/>
    </location>
</feature>
<evidence type="ECO:0000313" key="9">
    <source>
        <dbReference type="EMBL" id="MDO6124876.1"/>
    </source>
</evidence>
<accession>A0ABT8XMB2</accession>
<feature type="transmembrane region" description="Helical" evidence="7">
    <location>
        <begin position="178"/>
        <end position="197"/>
    </location>
</feature>
<evidence type="ECO:0000256" key="6">
    <source>
        <dbReference type="ARBA" id="ARBA00023136"/>
    </source>
</evidence>
<keyword evidence="4 7" id="KW-0812">Transmembrane</keyword>
<dbReference type="CDD" id="cd06261">
    <property type="entry name" value="TM_PBP2"/>
    <property type="match status" value="1"/>
</dbReference>
<dbReference type="InterPro" id="IPR035906">
    <property type="entry name" value="MetI-like_sf"/>
</dbReference>
<keyword evidence="5 7" id="KW-1133">Transmembrane helix</keyword>
<name>A0ABT8XMB2_9HYPH</name>
<feature type="transmembrane region" description="Helical" evidence="7">
    <location>
        <begin position="204"/>
        <end position="222"/>
    </location>
</feature>
<dbReference type="Pfam" id="PF00528">
    <property type="entry name" value="BPD_transp_1"/>
    <property type="match status" value="1"/>
</dbReference>
<proteinExistence type="inferred from homology"/>
<feature type="domain" description="ABC transmembrane type-1" evidence="8">
    <location>
        <begin position="224"/>
        <end position="403"/>
    </location>
</feature>
<dbReference type="PANTHER" id="PTHR47737">
    <property type="entry name" value="GLYCINE BETAINE/PROLINE BETAINE TRANSPORT SYSTEM PERMEASE PROTEIN PROW"/>
    <property type="match status" value="1"/>
</dbReference>
<dbReference type="EMBL" id="WHSC02000017">
    <property type="protein sequence ID" value="MDO6124876.1"/>
    <property type="molecule type" value="Genomic_DNA"/>
</dbReference>
<comment type="caution">
    <text evidence="9">The sequence shown here is derived from an EMBL/GenBank/DDBJ whole genome shotgun (WGS) entry which is preliminary data.</text>
</comment>
<evidence type="ECO:0000256" key="3">
    <source>
        <dbReference type="ARBA" id="ARBA00022475"/>
    </source>
</evidence>
<evidence type="ECO:0000313" key="10">
    <source>
        <dbReference type="Proteomes" id="UP001177080"/>
    </source>
</evidence>
<dbReference type="InterPro" id="IPR000515">
    <property type="entry name" value="MetI-like"/>
</dbReference>
<feature type="transmembrane region" description="Helical" evidence="7">
    <location>
        <begin position="380"/>
        <end position="399"/>
    </location>
</feature>
<protein>
    <submittedName>
        <fullName evidence="9">ABC transporter permease subunit</fullName>
    </submittedName>
</protein>
<evidence type="ECO:0000256" key="2">
    <source>
        <dbReference type="ARBA" id="ARBA00022448"/>
    </source>
</evidence>
<gene>
    <name evidence="9" type="ORF">GB928_027205</name>
</gene>
<feature type="transmembrane region" description="Helical" evidence="7">
    <location>
        <begin position="262"/>
        <end position="284"/>
    </location>
</feature>
<keyword evidence="10" id="KW-1185">Reference proteome</keyword>
<evidence type="ECO:0000256" key="7">
    <source>
        <dbReference type="RuleBase" id="RU363032"/>
    </source>
</evidence>
<dbReference type="PANTHER" id="PTHR47737:SF1">
    <property type="entry name" value="GLYCINE BETAINE_PROLINE BETAINE TRANSPORT SYSTEM PERMEASE PROTEIN PROW"/>
    <property type="match status" value="1"/>
</dbReference>
<evidence type="ECO:0000256" key="5">
    <source>
        <dbReference type="ARBA" id="ARBA00022989"/>
    </source>
</evidence>
<comment type="similarity">
    <text evidence="7">Belongs to the binding-protein-dependent transport system permease family.</text>
</comment>
<dbReference type="Proteomes" id="UP001177080">
    <property type="component" value="Unassembled WGS sequence"/>
</dbReference>
<dbReference type="PROSITE" id="PS50928">
    <property type="entry name" value="ABC_TM1"/>
    <property type="match status" value="1"/>
</dbReference>
<reference evidence="9" key="1">
    <citation type="submission" date="2022-04" db="EMBL/GenBank/DDBJ databases">
        <title>Shinella lacus sp. nov., a novel member of the genus Shinella from water.</title>
        <authorList>
            <person name="Deng Y."/>
        </authorList>
    </citation>
    <scope>NUCLEOTIDE SEQUENCE</scope>
    <source>
        <strain evidence="9">JCM 31239</strain>
    </source>
</reference>
<dbReference type="RefSeq" id="WP_244763687.1">
    <property type="nucleotide sequence ID" value="NZ_JALJCJ010000008.1"/>
</dbReference>
<sequence>MAFQPADTATLSTALPARRSAGKASVLHFADQLVGPLRFSAQPRRFLLLYLLADGAAVWLAMQELFVAMLVVFSLSRCTVVALVHLAGPEAKLRREAVAARRPWVEVLLYIFSLATIVLANMTGPIAAQLSTFPSSQFTRVTAAASIDATVTYLTVHGDVFFRIVTRWLLALLKGLESVLTLSPWPVIFAVVGFAAWKRGGAGLLVLVWMALGYLGLFGYWSEALQTSALVLASLCVCVAIGIPAGILLAKSPASRAIASPVLDLMQTMPSFVYLLPAVAFFSIGKPPALIATVIFALPPLVRLTCLGIEQVPLHVREAMQAHGATPLQMLLKAELPLALPSIRTGINQTIMMCLSMVVVAALIGGGGLGYNVLFALQNVQYGEGILAGLAIVFCAVLFDRLAGSGRKTDF</sequence>
<organism evidence="9 10">
    <name type="scientific">Shinella curvata</name>
    <dbReference type="NCBI Taxonomy" id="1817964"/>
    <lineage>
        <taxon>Bacteria</taxon>
        <taxon>Pseudomonadati</taxon>
        <taxon>Pseudomonadota</taxon>
        <taxon>Alphaproteobacteria</taxon>
        <taxon>Hyphomicrobiales</taxon>
        <taxon>Rhizobiaceae</taxon>
        <taxon>Shinella</taxon>
    </lineage>
</organism>
<evidence type="ECO:0000256" key="1">
    <source>
        <dbReference type="ARBA" id="ARBA00004651"/>
    </source>
</evidence>
<evidence type="ECO:0000259" key="8">
    <source>
        <dbReference type="PROSITE" id="PS50928"/>
    </source>
</evidence>
<dbReference type="Gene3D" id="1.10.3720.10">
    <property type="entry name" value="MetI-like"/>
    <property type="match status" value="1"/>
</dbReference>
<feature type="transmembrane region" description="Helical" evidence="7">
    <location>
        <begin position="68"/>
        <end position="87"/>
    </location>
</feature>
<keyword evidence="3" id="KW-1003">Cell membrane</keyword>
<dbReference type="SUPFAM" id="SSF161098">
    <property type="entry name" value="MetI-like"/>
    <property type="match status" value="1"/>
</dbReference>
<feature type="transmembrane region" description="Helical" evidence="7">
    <location>
        <begin position="228"/>
        <end position="250"/>
    </location>
</feature>
<evidence type="ECO:0000256" key="4">
    <source>
        <dbReference type="ARBA" id="ARBA00022692"/>
    </source>
</evidence>
<feature type="transmembrane region" description="Helical" evidence="7">
    <location>
        <begin position="351"/>
        <end position="374"/>
    </location>
</feature>
<keyword evidence="2 7" id="KW-0813">Transport</keyword>
<keyword evidence="6 7" id="KW-0472">Membrane</keyword>